<feature type="domain" description="DUF3456" evidence="4">
    <location>
        <begin position="27"/>
        <end position="182"/>
    </location>
</feature>
<evidence type="ECO:0000313" key="6">
    <source>
        <dbReference type="Proteomes" id="UP000663828"/>
    </source>
</evidence>
<dbReference type="Proteomes" id="UP000663828">
    <property type="component" value="Unassembled WGS sequence"/>
</dbReference>
<dbReference type="Pfam" id="PF11938">
    <property type="entry name" value="DUF3456"/>
    <property type="match status" value="1"/>
</dbReference>
<reference evidence="5" key="1">
    <citation type="submission" date="2021-02" db="EMBL/GenBank/DDBJ databases">
        <authorList>
            <person name="Nowell W R."/>
        </authorList>
    </citation>
    <scope>NUCLEOTIDE SEQUENCE</scope>
</reference>
<accession>A0A815G4B1</accession>
<name>A0A815G4B1_ADIRI</name>
<dbReference type="InterPro" id="IPR021852">
    <property type="entry name" value="DUF3456"/>
</dbReference>
<feature type="signal peptide" evidence="3">
    <location>
        <begin position="1"/>
        <end position="18"/>
    </location>
</feature>
<keyword evidence="6" id="KW-1185">Reference proteome</keyword>
<dbReference type="PANTHER" id="PTHR15382:SF8">
    <property type="entry name" value="CANOPY B"/>
    <property type="match status" value="1"/>
</dbReference>
<evidence type="ECO:0000313" key="5">
    <source>
        <dbReference type="EMBL" id="CAF1333828.1"/>
    </source>
</evidence>
<comment type="similarity">
    <text evidence="1">Belongs to the canopy family.</text>
</comment>
<dbReference type="EMBL" id="CAJNOR010002738">
    <property type="protein sequence ID" value="CAF1333828.1"/>
    <property type="molecule type" value="Genomic_DNA"/>
</dbReference>
<proteinExistence type="inferred from homology"/>
<gene>
    <name evidence="5" type="ORF">XAT740_LOCUS30577</name>
</gene>
<protein>
    <recommendedName>
        <fullName evidence="4">DUF3456 domain-containing protein</fullName>
    </recommendedName>
</protein>
<organism evidence="5 6">
    <name type="scientific">Adineta ricciae</name>
    <name type="common">Rotifer</name>
    <dbReference type="NCBI Taxonomy" id="249248"/>
    <lineage>
        <taxon>Eukaryota</taxon>
        <taxon>Metazoa</taxon>
        <taxon>Spiralia</taxon>
        <taxon>Gnathifera</taxon>
        <taxon>Rotifera</taxon>
        <taxon>Eurotatoria</taxon>
        <taxon>Bdelloidea</taxon>
        <taxon>Adinetida</taxon>
        <taxon>Adinetidae</taxon>
        <taxon>Adineta</taxon>
    </lineage>
</organism>
<sequence length="214" mass="24882">MLLSFILIPFCLFTINFADDPNRLPTKCEVCKLLAQELTESFQEHNSPSVIETSYSLDAKQPKKIKYSDSETRLIETLESVCERFLHYNVHAERPGSLRYARGRSQTMDTLWNLRNKGVKVVLDVPDNLWDAPSAEITQLKKYVRCLCEEMLEEQEESIEQWYFDKKTRNEATLEKYICEDRALKNHDASCLREVYIPSDESKQSKGDTGKNDL</sequence>
<evidence type="ECO:0000259" key="4">
    <source>
        <dbReference type="Pfam" id="PF11938"/>
    </source>
</evidence>
<evidence type="ECO:0000256" key="3">
    <source>
        <dbReference type="SAM" id="SignalP"/>
    </source>
</evidence>
<dbReference type="PANTHER" id="PTHR15382">
    <property type="entry name" value="CTG4A-RELATED"/>
    <property type="match status" value="1"/>
</dbReference>
<feature type="chain" id="PRO_5032693953" description="DUF3456 domain-containing protein" evidence="3">
    <location>
        <begin position="19"/>
        <end position="214"/>
    </location>
</feature>
<evidence type="ECO:0000256" key="2">
    <source>
        <dbReference type="ARBA" id="ARBA00022729"/>
    </source>
</evidence>
<evidence type="ECO:0000256" key="1">
    <source>
        <dbReference type="ARBA" id="ARBA00007285"/>
    </source>
</evidence>
<dbReference type="AlphaFoldDB" id="A0A815G4B1"/>
<comment type="caution">
    <text evidence="5">The sequence shown here is derived from an EMBL/GenBank/DDBJ whole genome shotgun (WGS) entry which is preliminary data.</text>
</comment>
<keyword evidence="2 3" id="KW-0732">Signal</keyword>